<evidence type="ECO:0000313" key="2">
    <source>
        <dbReference type="Proteomes" id="UP000001025"/>
    </source>
</evidence>
<sequence>MTVGAGSGEGVSAKVSVFHERSSTGTDAISSHRKKKFSKWWQTFAGACVDRENLARVKDMS</sequence>
<name>Q7UFI3_RHOBA</name>
<dbReference type="KEGG" id="rba:RB8538"/>
<dbReference type="Proteomes" id="UP000001025">
    <property type="component" value="Chromosome"/>
</dbReference>
<dbReference type="InParanoid" id="Q7UFI3"/>
<evidence type="ECO:0000313" key="1">
    <source>
        <dbReference type="EMBL" id="CAD78699.1"/>
    </source>
</evidence>
<dbReference type="AlphaFoldDB" id="Q7UFI3"/>
<accession>Q7UFI3</accession>
<reference evidence="1 2" key="1">
    <citation type="journal article" date="2003" name="Proc. Natl. Acad. Sci. U.S.A.">
        <title>Complete genome sequence of the marine planctomycete Pirellula sp. strain 1.</title>
        <authorList>
            <person name="Gloeckner F.O."/>
            <person name="Kube M."/>
            <person name="Bauer M."/>
            <person name="Teeling H."/>
            <person name="Lombardot T."/>
            <person name="Ludwig W."/>
            <person name="Gade D."/>
            <person name="Beck A."/>
            <person name="Borzym K."/>
            <person name="Heitmann K."/>
            <person name="Rabus R."/>
            <person name="Schlesner H."/>
            <person name="Amann R."/>
            <person name="Reinhardt R."/>
        </authorList>
    </citation>
    <scope>NUCLEOTIDE SEQUENCE [LARGE SCALE GENOMIC DNA]</scope>
    <source>
        <strain evidence="2">DSM 10527 / NCIMB 13988 / SH1</strain>
    </source>
</reference>
<keyword evidence="2" id="KW-1185">Reference proteome</keyword>
<proteinExistence type="predicted"/>
<dbReference type="PATRIC" id="fig|243090.15.peg.4101"/>
<organism evidence="1 2">
    <name type="scientific">Rhodopirellula baltica (strain DSM 10527 / NCIMB 13988 / SH1)</name>
    <dbReference type="NCBI Taxonomy" id="243090"/>
    <lineage>
        <taxon>Bacteria</taxon>
        <taxon>Pseudomonadati</taxon>
        <taxon>Planctomycetota</taxon>
        <taxon>Planctomycetia</taxon>
        <taxon>Pirellulales</taxon>
        <taxon>Pirellulaceae</taxon>
        <taxon>Rhodopirellula</taxon>
    </lineage>
</organism>
<gene>
    <name evidence="1" type="ordered locus">RB8538</name>
</gene>
<dbReference type="EMBL" id="BX294147">
    <property type="protein sequence ID" value="CAD78699.1"/>
    <property type="molecule type" value="Genomic_DNA"/>
</dbReference>
<dbReference type="EnsemblBacteria" id="CAD78699">
    <property type="protein sequence ID" value="CAD78699"/>
    <property type="gene ID" value="RB8538"/>
</dbReference>
<dbReference type="STRING" id="243090.RB8538"/>
<protein>
    <submittedName>
        <fullName evidence="1">Uncharacterized protein</fullName>
    </submittedName>
</protein>
<dbReference type="HOGENOM" id="CLU_2919717_0_0_0"/>